<gene>
    <name evidence="2" type="ORF">MGAL_10B022328</name>
</gene>
<name>A0A8B6E988_MYTGA</name>
<comment type="caution">
    <text evidence="2">The sequence shown here is derived from an EMBL/GenBank/DDBJ whole genome shotgun (WGS) entry which is preliminary data.</text>
</comment>
<sequence length="80" mass="8822">ITNDEINEGETKTICCYVVSNPAPSATRLLNGSQEIFVTYQTKQTCYTIKHVSRYDQGNYTCLATNIIGKGSVTISLQVN</sequence>
<dbReference type="AlphaFoldDB" id="A0A8B6E988"/>
<dbReference type="OrthoDB" id="8616370at2759"/>
<dbReference type="PROSITE" id="PS50835">
    <property type="entry name" value="IG_LIKE"/>
    <property type="match status" value="1"/>
</dbReference>
<dbReference type="EMBL" id="UYJE01004660">
    <property type="protein sequence ID" value="VDI30147.1"/>
    <property type="molecule type" value="Genomic_DNA"/>
</dbReference>
<dbReference type="Gene3D" id="2.60.40.10">
    <property type="entry name" value="Immunoglobulins"/>
    <property type="match status" value="1"/>
</dbReference>
<evidence type="ECO:0000313" key="2">
    <source>
        <dbReference type="EMBL" id="VDI30147.1"/>
    </source>
</evidence>
<keyword evidence="3" id="KW-1185">Reference proteome</keyword>
<dbReference type="InterPro" id="IPR013098">
    <property type="entry name" value="Ig_I-set"/>
</dbReference>
<proteinExistence type="predicted"/>
<dbReference type="InterPro" id="IPR036179">
    <property type="entry name" value="Ig-like_dom_sf"/>
</dbReference>
<dbReference type="InterPro" id="IPR007110">
    <property type="entry name" value="Ig-like_dom"/>
</dbReference>
<feature type="domain" description="Ig-like" evidence="1">
    <location>
        <begin position="1"/>
        <end position="80"/>
    </location>
</feature>
<protein>
    <recommendedName>
        <fullName evidence="1">Ig-like domain-containing protein</fullName>
    </recommendedName>
</protein>
<accession>A0A8B6E988</accession>
<feature type="non-terminal residue" evidence="2">
    <location>
        <position position="1"/>
    </location>
</feature>
<dbReference type="InterPro" id="IPR013783">
    <property type="entry name" value="Ig-like_fold"/>
</dbReference>
<dbReference type="SUPFAM" id="SSF48726">
    <property type="entry name" value="Immunoglobulin"/>
    <property type="match status" value="1"/>
</dbReference>
<organism evidence="2 3">
    <name type="scientific">Mytilus galloprovincialis</name>
    <name type="common">Mediterranean mussel</name>
    <dbReference type="NCBI Taxonomy" id="29158"/>
    <lineage>
        <taxon>Eukaryota</taxon>
        <taxon>Metazoa</taxon>
        <taxon>Spiralia</taxon>
        <taxon>Lophotrochozoa</taxon>
        <taxon>Mollusca</taxon>
        <taxon>Bivalvia</taxon>
        <taxon>Autobranchia</taxon>
        <taxon>Pteriomorphia</taxon>
        <taxon>Mytilida</taxon>
        <taxon>Mytiloidea</taxon>
        <taxon>Mytilidae</taxon>
        <taxon>Mytilinae</taxon>
        <taxon>Mytilus</taxon>
    </lineage>
</organism>
<dbReference type="SMART" id="SM00409">
    <property type="entry name" value="IG"/>
    <property type="match status" value="1"/>
</dbReference>
<dbReference type="Pfam" id="PF07679">
    <property type="entry name" value="I-set"/>
    <property type="match status" value="1"/>
</dbReference>
<feature type="non-terminal residue" evidence="2">
    <location>
        <position position="80"/>
    </location>
</feature>
<evidence type="ECO:0000313" key="3">
    <source>
        <dbReference type="Proteomes" id="UP000596742"/>
    </source>
</evidence>
<dbReference type="InterPro" id="IPR003599">
    <property type="entry name" value="Ig_sub"/>
</dbReference>
<dbReference type="Proteomes" id="UP000596742">
    <property type="component" value="Unassembled WGS sequence"/>
</dbReference>
<evidence type="ECO:0000259" key="1">
    <source>
        <dbReference type="PROSITE" id="PS50835"/>
    </source>
</evidence>
<reference evidence="2" key="1">
    <citation type="submission" date="2018-11" db="EMBL/GenBank/DDBJ databases">
        <authorList>
            <person name="Alioto T."/>
            <person name="Alioto T."/>
        </authorList>
    </citation>
    <scope>NUCLEOTIDE SEQUENCE</scope>
</reference>